<dbReference type="RefSeq" id="XP_005790627.1">
    <property type="nucleotide sequence ID" value="XM_005790570.1"/>
</dbReference>
<protein>
    <recommendedName>
        <fullName evidence="4">Myb/SANT-like domain-containing protein</fullName>
    </recommendedName>
</protein>
<name>A0A0D3KR13_EMIH1</name>
<keyword evidence="3" id="KW-1185">Reference proteome</keyword>
<dbReference type="GeneID" id="17283468"/>
<dbReference type="PaxDb" id="2903-EOD38198"/>
<feature type="compositionally biased region" description="Basic residues" evidence="1">
    <location>
        <begin position="1"/>
        <end position="12"/>
    </location>
</feature>
<evidence type="ECO:0000313" key="3">
    <source>
        <dbReference type="Proteomes" id="UP000013827"/>
    </source>
</evidence>
<sequence length="338" mass="38031">MEGAHRGGRRVKGGVVGSKSEASARQKRAQCGAAASGRRGQAVQIARAKVAEASSEDKAVEEEVARAMQQGNGLVQATLEHLETAERSWDRFVELGGEVIDGYPSERGVRRKGVQKNAVRNYVAEMANNLWQTKYPGFGELSVAARREYWSTIFRAYKAMYASASAPAATMEDEERAEQLVAQTEEVYKRQHVYRTEIFQLQDLFIGEQESIESVHEDLITHSALAIMQSSAARIGMMAKTRHDERTVRWKKENPLRVRDVVHKVRKLVLTKATGVCAGEATSQMQLNWRRVKKEYFSCTGAMEIEQSYGARLSFRADPIYHVENFKIIDIESGQEQR</sequence>
<evidence type="ECO:0000256" key="1">
    <source>
        <dbReference type="SAM" id="MobiDB-lite"/>
    </source>
</evidence>
<proteinExistence type="predicted"/>
<dbReference type="KEGG" id="ehx:EMIHUDRAFT_98068"/>
<evidence type="ECO:0008006" key="4">
    <source>
        <dbReference type="Google" id="ProtNLM"/>
    </source>
</evidence>
<dbReference type="AlphaFoldDB" id="A0A0D3KR13"/>
<reference evidence="2" key="2">
    <citation type="submission" date="2024-10" db="UniProtKB">
        <authorList>
            <consortium name="EnsemblProtists"/>
        </authorList>
    </citation>
    <scope>IDENTIFICATION</scope>
</reference>
<dbReference type="HOGENOM" id="CLU_822411_0_0_1"/>
<dbReference type="EnsemblProtists" id="EOD38198">
    <property type="protein sequence ID" value="EOD38198"/>
    <property type="gene ID" value="EMIHUDRAFT_98068"/>
</dbReference>
<dbReference type="Proteomes" id="UP000013827">
    <property type="component" value="Unassembled WGS sequence"/>
</dbReference>
<organism evidence="2 3">
    <name type="scientific">Emiliania huxleyi (strain CCMP1516)</name>
    <dbReference type="NCBI Taxonomy" id="280463"/>
    <lineage>
        <taxon>Eukaryota</taxon>
        <taxon>Haptista</taxon>
        <taxon>Haptophyta</taxon>
        <taxon>Prymnesiophyceae</taxon>
        <taxon>Isochrysidales</taxon>
        <taxon>Noelaerhabdaceae</taxon>
        <taxon>Emiliania</taxon>
    </lineage>
</organism>
<accession>A0A0D3KR13</accession>
<feature type="region of interest" description="Disordered" evidence="1">
    <location>
        <begin position="1"/>
        <end position="40"/>
    </location>
</feature>
<reference evidence="3" key="1">
    <citation type="journal article" date="2013" name="Nature">
        <title>Pan genome of the phytoplankton Emiliania underpins its global distribution.</title>
        <authorList>
            <person name="Read B.A."/>
            <person name="Kegel J."/>
            <person name="Klute M.J."/>
            <person name="Kuo A."/>
            <person name="Lefebvre S.C."/>
            <person name="Maumus F."/>
            <person name="Mayer C."/>
            <person name="Miller J."/>
            <person name="Monier A."/>
            <person name="Salamov A."/>
            <person name="Young J."/>
            <person name="Aguilar M."/>
            <person name="Claverie J.M."/>
            <person name="Frickenhaus S."/>
            <person name="Gonzalez K."/>
            <person name="Herman E.K."/>
            <person name="Lin Y.C."/>
            <person name="Napier J."/>
            <person name="Ogata H."/>
            <person name="Sarno A.F."/>
            <person name="Shmutz J."/>
            <person name="Schroeder D."/>
            <person name="de Vargas C."/>
            <person name="Verret F."/>
            <person name="von Dassow P."/>
            <person name="Valentin K."/>
            <person name="Van de Peer Y."/>
            <person name="Wheeler G."/>
            <person name="Dacks J.B."/>
            <person name="Delwiche C.F."/>
            <person name="Dyhrman S.T."/>
            <person name="Glockner G."/>
            <person name="John U."/>
            <person name="Richards T."/>
            <person name="Worden A.Z."/>
            <person name="Zhang X."/>
            <person name="Grigoriev I.V."/>
            <person name="Allen A.E."/>
            <person name="Bidle K."/>
            <person name="Borodovsky M."/>
            <person name="Bowler C."/>
            <person name="Brownlee C."/>
            <person name="Cock J.M."/>
            <person name="Elias M."/>
            <person name="Gladyshev V.N."/>
            <person name="Groth M."/>
            <person name="Guda C."/>
            <person name="Hadaegh A."/>
            <person name="Iglesias-Rodriguez M.D."/>
            <person name="Jenkins J."/>
            <person name="Jones B.M."/>
            <person name="Lawson T."/>
            <person name="Leese F."/>
            <person name="Lindquist E."/>
            <person name="Lobanov A."/>
            <person name="Lomsadze A."/>
            <person name="Malik S.B."/>
            <person name="Marsh M.E."/>
            <person name="Mackinder L."/>
            <person name="Mock T."/>
            <person name="Mueller-Roeber B."/>
            <person name="Pagarete A."/>
            <person name="Parker M."/>
            <person name="Probert I."/>
            <person name="Quesneville H."/>
            <person name="Raines C."/>
            <person name="Rensing S.A."/>
            <person name="Riano-Pachon D.M."/>
            <person name="Richier S."/>
            <person name="Rokitta S."/>
            <person name="Shiraiwa Y."/>
            <person name="Soanes D.M."/>
            <person name="van der Giezen M."/>
            <person name="Wahlund T.M."/>
            <person name="Williams B."/>
            <person name="Wilson W."/>
            <person name="Wolfe G."/>
            <person name="Wurch L.L."/>
        </authorList>
    </citation>
    <scope>NUCLEOTIDE SEQUENCE</scope>
</reference>
<evidence type="ECO:0000313" key="2">
    <source>
        <dbReference type="EnsemblProtists" id="EOD38198"/>
    </source>
</evidence>